<dbReference type="PhylomeDB" id="B8MV79"/>
<dbReference type="GO" id="GO:0003676">
    <property type="term" value="F:nucleic acid binding"/>
    <property type="evidence" value="ECO:0007669"/>
    <property type="project" value="InterPro"/>
</dbReference>
<gene>
    <name evidence="2" type="ORF">TSTA_008310</name>
</gene>
<dbReference type="STRING" id="441959.B8MV79"/>
<accession>B8MV79</accession>
<dbReference type="HOGENOM" id="CLU_1448644_0_0_1"/>
<dbReference type="OrthoDB" id="3940997at2759"/>
<dbReference type="Proteomes" id="UP000001745">
    <property type="component" value="Unassembled WGS sequence"/>
</dbReference>
<protein>
    <recommendedName>
        <fullName evidence="1">DDE-1 domain-containing protein</fullName>
    </recommendedName>
</protein>
<dbReference type="VEuPathDB" id="FungiDB:TSTA_008310"/>
<proteinExistence type="predicted"/>
<dbReference type="RefSeq" id="XP_002488716.1">
    <property type="nucleotide sequence ID" value="XM_002488671.1"/>
</dbReference>
<dbReference type="InterPro" id="IPR004875">
    <property type="entry name" value="DDE_SF_endonuclease_dom"/>
</dbReference>
<dbReference type="Pfam" id="PF03184">
    <property type="entry name" value="DDE_1"/>
    <property type="match status" value="1"/>
</dbReference>
<dbReference type="eggNOG" id="KOG3105">
    <property type="taxonomic scope" value="Eukaryota"/>
</dbReference>
<keyword evidence="3" id="KW-1185">Reference proteome</keyword>
<dbReference type="AlphaFoldDB" id="B8MV79"/>
<evidence type="ECO:0000259" key="1">
    <source>
        <dbReference type="Pfam" id="PF03184"/>
    </source>
</evidence>
<name>B8MV79_TALSN</name>
<dbReference type="GeneID" id="8110164"/>
<sequence>MINGSISHAERGLPPSQSMVRNFAKEITGNKPDDRTALSQDLMMCLSYDRKKIEEYEIEPRNMYNMNEKAFLIGALSKGQRIFSQRWYQKGEPQQRIQDGNREWITTIACICADETALSPGLIYQAVSRDMQDTWLQDFKPDDHHYLFPSSPSGWTKDELGYAWLITLFDPEKEKREGARALATSNS</sequence>
<dbReference type="OMA" id="ITTARCW"/>
<evidence type="ECO:0000313" key="2">
    <source>
        <dbReference type="EMBL" id="EED11535.1"/>
    </source>
</evidence>
<organism evidence="2 3">
    <name type="scientific">Talaromyces stipitatus (strain ATCC 10500 / CBS 375.48 / QM 6759 / NRRL 1006)</name>
    <name type="common">Penicillium stipitatum</name>
    <dbReference type="NCBI Taxonomy" id="441959"/>
    <lineage>
        <taxon>Eukaryota</taxon>
        <taxon>Fungi</taxon>
        <taxon>Dikarya</taxon>
        <taxon>Ascomycota</taxon>
        <taxon>Pezizomycotina</taxon>
        <taxon>Eurotiomycetes</taxon>
        <taxon>Eurotiomycetidae</taxon>
        <taxon>Eurotiales</taxon>
        <taxon>Trichocomaceae</taxon>
        <taxon>Talaromyces</taxon>
        <taxon>Talaromyces sect. Talaromyces</taxon>
    </lineage>
</organism>
<reference evidence="3" key="1">
    <citation type="journal article" date="2015" name="Genome Announc.">
        <title>Genome sequence of the AIDS-associated pathogen Penicillium marneffei (ATCC18224) and its near taxonomic relative Talaromyces stipitatus (ATCC10500).</title>
        <authorList>
            <person name="Nierman W.C."/>
            <person name="Fedorova-Abrams N.D."/>
            <person name="Andrianopoulos A."/>
        </authorList>
    </citation>
    <scope>NUCLEOTIDE SEQUENCE [LARGE SCALE GENOMIC DNA]</scope>
    <source>
        <strain evidence="3">ATCC 10500 / CBS 375.48 / QM 6759 / NRRL 1006</strain>
    </source>
</reference>
<feature type="domain" description="DDE-1" evidence="1">
    <location>
        <begin position="102"/>
        <end position="182"/>
    </location>
</feature>
<dbReference type="EMBL" id="EQ962662">
    <property type="protein sequence ID" value="EED11535.1"/>
    <property type="molecule type" value="Genomic_DNA"/>
</dbReference>
<evidence type="ECO:0000313" key="3">
    <source>
        <dbReference type="Proteomes" id="UP000001745"/>
    </source>
</evidence>
<dbReference type="InParanoid" id="B8MV79"/>